<dbReference type="Proteomes" id="UP000252182">
    <property type="component" value="Chromosome"/>
</dbReference>
<protein>
    <recommendedName>
        <fullName evidence="4 7">Phosphate-binding protein PstS</fullName>
    </recommendedName>
</protein>
<dbReference type="GO" id="GO:0042301">
    <property type="term" value="F:phosphate ion binding"/>
    <property type="evidence" value="ECO:0007669"/>
    <property type="project" value="InterPro"/>
</dbReference>
<dbReference type="NCBIfam" id="TIGR00975">
    <property type="entry name" value="3a0107s03"/>
    <property type="match status" value="1"/>
</dbReference>
<evidence type="ECO:0000256" key="2">
    <source>
        <dbReference type="ARBA" id="ARBA00008725"/>
    </source>
</evidence>
<evidence type="ECO:0000256" key="4">
    <source>
        <dbReference type="ARBA" id="ARBA00021889"/>
    </source>
</evidence>
<comment type="function">
    <text evidence="1 7">Part of the ABC transporter complex PstSACB involved in phosphate import.</text>
</comment>
<dbReference type="InterPro" id="IPR005673">
    <property type="entry name" value="ABC_phos-bd_PstS"/>
</dbReference>
<keyword evidence="5 7" id="KW-0813">Transport</keyword>
<dbReference type="KEGG" id="hyf:DTO96_101312"/>
<accession>A0A345DB43</accession>
<keyword evidence="6 7" id="KW-0592">Phosphate transport</keyword>
<evidence type="ECO:0000256" key="3">
    <source>
        <dbReference type="ARBA" id="ARBA00011529"/>
    </source>
</evidence>
<dbReference type="EMBL" id="CP031124">
    <property type="protein sequence ID" value="AXF85581.1"/>
    <property type="molecule type" value="Genomic_DNA"/>
</dbReference>
<comment type="subunit">
    <text evidence="3 7">The complex is composed of two ATP-binding proteins (PstB), two transmembrane proteins (PstC and PstA) and a solute-binding protein (PstS).</text>
</comment>
<evidence type="ECO:0000313" key="11">
    <source>
        <dbReference type="Proteomes" id="UP000252182"/>
    </source>
</evidence>
<dbReference type="AlphaFoldDB" id="A0A345DB43"/>
<dbReference type="Pfam" id="PF12849">
    <property type="entry name" value="PBP_like_2"/>
    <property type="match status" value="1"/>
</dbReference>
<dbReference type="GO" id="GO:0043190">
    <property type="term" value="C:ATP-binding cassette (ABC) transporter complex"/>
    <property type="evidence" value="ECO:0007669"/>
    <property type="project" value="InterPro"/>
</dbReference>
<keyword evidence="11" id="KW-1185">Reference proteome</keyword>
<reference evidence="11" key="1">
    <citation type="submission" date="2018-07" db="EMBL/GenBank/DDBJ databases">
        <authorList>
            <person name="Kim H."/>
        </authorList>
    </citation>
    <scope>NUCLEOTIDE SEQUENCE [LARGE SCALE GENOMIC DNA]</scope>
    <source>
        <strain evidence="11">F02</strain>
    </source>
</reference>
<evidence type="ECO:0000256" key="5">
    <source>
        <dbReference type="ARBA" id="ARBA00022448"/>
    </source>
</evidence>
<dbReference type="CDD" id="cd13565">
    <property type="entry name" value="PBP2_PstS"/>
    <property type="match status" value="1"/>
</dbReference>
<evidence type="ECO:0000256" key="6">
    <source>
        <dbReference type="ARBA" id="ARBA00022592"/>
    </source>
</evidence>
<dbReference type="GO" id="GO:0035435">
    <property type="term" value="P:phosphate ion transmembrane transport"/>
    <property type="evidence" value="ECO:0007669"/>
    <property type="project" value="InterPro"/>
</dbReference>
<dbReference type="PANTHER" id="PTHR42996:SF1">
    <property type="entry name" value="PHOSPHATE-BINDING PROTEIN PSTS"/>
    <property type="match status" value="1"/>
</dbReference>
<sequence>MRLKFLMTGLAAAVLLAACGAKDEKKADGAAPAAAEAKAGINGAGSSFIAPLFGKWAAEFNKVGGVQINYQSVGSGAGIDQIKKKTVDFGATDAPLKADDLAAAGLVQFPSAIGGVVAVYNIKDIGNQPLVFNGQVLGDIYTGKIKKWNDPAIVALNKAAKLPDMDIKVVRRADGSGTSYLFTEFLSKTNADWEKLGASKEPKWMDGSIGGKGNDGVAANVKQFDGSIGYVEYAYAKKNGMAAASLINKDGKTVAPSAETFASAAAKADWKVPGMAASLTNAAGEKSWPIAGTAFVLMYAKPENTANATQVLKFLDWGYTAGQAQANELEYIPLPADVVTLVKAEWKKITDASGKPLM</sequence>
<proteinExistence type="inferred from homology"/>
<dbReference type="InterPro" id="IPR050962">
    <property type="entry name" value="Phosphate-bind_PstS"/>
</dbReference>
<feature type="chain" id="PRO_5016930233" description="Phosphate-binding protein PstS" evidence="8">
    <location>
        <begin position="18"/>
        <end position="358"/>
    </location>
</feature>
<evidence type="ECO:0000256" key="7">
    <source>
        <dbReference type="PIRNR" id="PIRNR002756"/>
    </source>
</evidence>
<evidence type="ECO:0000256" key="1">
    <source>
        <dbReference type="ARBA" id="ARBA00002841"/>
    </source>
</evidence>
<dbReference type="NCBIfam" id="NF008171">
    <property type="entry name" value="PRK10918.1"/>
    <property type="match status" value="1"/>
</dbReference>
<dbReference type="RefSeq" id="WP_114562762.1">
    <property type="nucleotide sequence ID" value="NZ_CP031124.1"/>
</dbReference>
<dbReference type="SUPFAM" id="SSF53850">
    <property type="entry name" value="Periplasmic binding protein-like II"/>
    <property type="match status" value="1"/>
</dbReference>
<dbReference type="PROSITE" id="PS51257">
    <property type="entry name" value="PROKAR_LIPOPROTEIN"/>
    <property type="match status" value="1"/>
</dbReference>
<dbReference type="PIRSF" id="PIRSF002756">
    <property type="entry name" value="PstS"/>
    <property type="match status" value="1"/>
</dbReference>
<dbReference type="OrthoDB" id="9801510at2"/>
<dbReference type="Gene3D" id="3.40.190.10">
    <property type="entry name" value="Periplasmic binding protein-like II"/>
    <property type="match status" value="2"/>
</dbReference>
<evidence type="ECO:0000259" key="9">
    <source>
        <dbReference type="Pfam" id="PF12849"/>
    </source>
</evidence>
<dbReference type="PANTHER" id="PTHR42996">
    <property type="entry name" value="PHOSPHATE-BINDING PROTEIN PSTS"/>
    <property type="match status" value="1"/>
</dbReference>
<name>A0A345DB43_9BURK</name>
<keyword evidence="8" id="KW-0732">Signal</keyword>
<feature type="domain" description="PBP" evidence="9">
    <location>
        <begin position="33"/>
        <end position="317"/>
    </location>
</feature>
<dbReference type="InterPro" id="IPR024370">
    <property type="entry name" value="PBP_domain"/>
</dbReference>
<evidence type="ECO:0000313" key="10">
    <source>
        <dbReference type="EMBL" id="AXF85581.1"/>
    </source>
</evidence>
<organism evidence="10 11">
    <name type="scientific">Ephemeroptericola cinctiostellae</name>
    <dbReference type="NCBI Taxonomy" id="2268024"/>
    <lineage>
        <taxon>Bacteria</taxon>
        <taxon>Pseudomonadati</taxon>
        <taxon>Pseudomonadota</taxon>
        <taxon>Betaproteobacteria</taxon>
        <taxon>Burkholderiales</taxon>
        <taxon>Burkholderiaceae</taxon>
        <taxon>Ephemeroptericola</taxon>
    </lineage>
</organism>
<comment type="similarity">
    <text evidence="2 7">Belongs to the PstS family.</text>
</comment>
<feature type="signal peptide" evidence="8">
    <location>
        <begin position="1"/>
        <end position="17"/>
    </location>
</feature>
<gene>
    <name evidence="10" type="primary">pstS</name>
    <name evidence="10" type="ORF">DTO96_101312</name>
</gene>
<evidence type="ECO:0000256" key="8">
    <source>
        <dbReference type="SAM" id="SignalP"/>
    </source>
</evidence>